<comment type="caution">
    <text evidence="3">The sequence shown here is derived from an EMBL/GenBank/DDBJ whole genome shotgun (WGS) entry which is preliminary data.</text>
</comment>
<keyword evidence="4" id="KW-1185">Reference proteome</keyword>
<feature type="region of interest" description="Disordered" evidence="1">
    <location>
        <begin position="1"/>
        <end position="49"/>
    </location>
</feature>
<dbReference type="PANTHER" id="PTHR21517:SF3">
    <property type="entry name" value="APICAL JUNCTION COMPONENT 1 HOMOLOG"/>
    <property type="match status" value="1"/>
</dbReference>
<dbReference type="EMBL" id="JAFIRN010000010">
    <property type="protein sequence ID" value="KAG5840814.1"/>
    <property type="molecule type" value="Genomic_DNA"/>
</dbReference>
<dbReference type="Pfam" id="PF26649">
    <property type="entry name" value="Ajm-1"/>
    <property type="match status" value="1"/>
</dbReference>
<feature type="domain" description="Apical junction molecule ajm1 alpha/beta" evidence="2">
    <location>
        <begin position="855"/>
        <end position="970"/>
    </location>
</feature>
<evidence type="ECO:0000313" key="4">
    <source>
        <dbReference type="Proteomes" id="UP001044222"/>
    </source>
</evidence>
<dbReference type="AlphaFoldDB" id="A0A9D3M1F0"/>
<feature type="compositionally biased region" description="Basic and acidic residues" evidence="1">
    <location>
        <begin position="742"/>
        <end position="756"/>
    </location>
</feature>
<protein>
    <recommendedName>
        <fullName evidence="2">Apical junction molecule ajm1 alpha/beta domain-containing protein</fullName>
    </recommendedName>
</protein>
<dbReference type="GO" id="GO:0043296">
    <property type="term" value="C:apical junction complex"/>
    <property type="evidence" value="ECO:0007669"/>
    <property type="project" value="TreeGrafter"/>
</dbReference>
<name>A0A9D3M1F0_ANGAN</name>
<feature type="compositionally biased region" description="Polar residues" evidence="1">
    <location>
        <begin position="21"/>
        <end position="38"/>
    </location>
</feature>
<evidence type="ECO:0000259" key="2">
    <source>
        <dbReference type="Pfam" id="PF26649"/>
    </source>
</evidence>
<evidence type="ECO:0000313" key="3">
    <source>
        <dbReference type="EMBL" id="KAG5840814.1"/>
    </source>
</evidence>
<dbReference type="GO" id="GO:0045216">
    <property type="term" value="P:cell-cell junction organization"/>
    <property type="evidence" value="ECO:0007669"/>
    <property type="project" value="InterPro"/>
</dbReference>
<evidence type="ECO:0000256" key="1">
    <source>
        <dbReference type="SAM" id="MobiDB-lite"/>
    </source>
</evidence>
<accession>A0A9D3M1F0</accession>
<dbReference type="Proteomes" id="UP001044222">
    <property type="component" value="Chromosome 10"/>
</dbReference>
<feature type="compositionally biased region" description="Basic and acidic residues" evidence="1">
    <location>
        <begin position="39"/>
        <end position="49"/>
    </location>
</feature>
<dbReference type="InterPro" id="IPR038825">
    <property type="entry name" value="Apical_junction"/>
</dbReference>
<dbReference type="InterPro" id="IPR058586">
    <property type="entry name" value="Ajm-1"/>
</dbReference>
<dbReference type="PANTHER" id="PTHR21517">
    <property type="entry name" value="APICAL JUNCTION COMPONENT 1 HOMOLOG"/>
    <property type="match status" value="1"/>
</dbReference>
<sequence>MTRTDPPDILASTVYRDIKVNPSSHTESLRSSEQCDSQKTGKLEDNQEKINKRHCRSFDFIESLDDPKSLASSSMEYPLRRRSERHVANPDVTWTALAQQGHLRFSSPDLFNTRLAAQHAASEAAAGESARSELKKKARSKSAPRVKTTFTPVPIEVSSPVLRRGREAQRTSREASKKSEASPRREAPVYVSSRGPLMNEVHPIKLQPQRGESNCYSPLYVTDCFDQSRQDRQQQPATSPHVKCRVDIKPDAAVLQHTARRLNPAGRTEMPWQRHQGGGSRGLTVPRQISTSRTPTPSECYSGEYRQMYQYSSSMPNSYTPPVEIPLQGMPSPREYRGRERRAFSIPNVPTKFFYTDDPGRYPSPATLSGTYYSDDQYSIPSQNHTPKAAYAHDPRTRMFHTLPVRPYYTEIEPRQYPTQAAYPRPYSTSEPGTYIIQTPPARAYYREDPRTYAVQPISSKVFYTNEPFTPPPQPLDHHIPLRAYHTEGRRHPRFSQPQLEDWYGSDVSGYTFHHPSAQLTPQRVRAEPVLTPWYTNHCMEPARLGAEARPYSRSWDNILNPPHVEQPQPVQRGRSYENLLYQGKRALSPEARRQPVVVNLSSSPRRYAALSLSETSLLEKGVGTGGAGMADGLKNTTGRLWFVTPEITITDNDLRPGKLTKTDVRSASWDALDSGRDPCPSVQELRSYTDEAAKEKTHNSYSLQQSLEQLDELLADLVIDYKPPSSRRPSEDLLDQLKKLINEDEVDPSTKKEDKDPEDQGPLNKQPTSIKINPDTHQDLDSGCDGVQKSTDECSPDQSTDEDDTMMCSNSKCRRTETLFNACLYFKSCHSCYTYYCSRNCRREDWDVHKESCLYGRVGSICRRVIKFCRETGEIHKAFSRIAKVGYLSRGRGVLFLGFPNPGSSDNFLQYGLESLLMAPTYLSLRELDGFKDNLGSYCKELQEAGDEYDPSECFLLNVSIAVGEQVPDRPSPRVQAPTVRKYAKVSLASTSPERKVLKKESDMETLILTPPPGTSDIDKEGEEGRKAREICFINIQRELRTRGVFLRHEYPQVYQQLVEFVESNKRFTPTTIYPIDKRTGKQFMCMIMAASEPRTLDWVANPHLLDDII</sequence>
<feature type="region of interest" description="Disordered" evidence="1">
    <location>
        <begin position="742"/>
        <end position="778"/>
    </location>
</feature>
<proteinExistence type="predicted"/>
<dbReference type="GO" id="GO:0005886">
    <property type="term" value="C:plasma membrane"/>
    <property type="evidence" value="ECO:0007669"/>
    <property type="project" value="TreeGrafter"/>
</dbReference>
<feature type="region of interest" description="Disordered" evidence="1">
    <location>
        <begin position="122"/>
        <end position="189"/>
    </location>
</feature>
<feature type="compositionally biased region" description="Polar residues" evidence="1">
    <location>
        <begin position="287"/>
        <end position="299"/>
    </location>
</feature>
<organism evidence="3 4">
    <name type="scientific">Anguilla anguilla</name>
    <name type="common">European freshwater eel</name>
    <name type="synonym">Muraena anguilla</name>
    <dbReference type="NCBI Taxonomy" id="7936"/>
    <lineage>
        <taxon>Eukaryota</taxon>
        <taxon>Metazoa</taxon>
        <taxon>Chordata</taxon>
        <taxon>Craniata</taxon>
        <taxon>Vertebrata</taxon>
        <taxon>Euteleostomi</taxon>
        <taxon>Actinopterygii</taxon>
        <taxon>Neopterygii</taxon>
        <taxon>Teleostei</taxon>
        <taxon>Anguilliformes</taxon>
        <taxon>Anguillidae</taxon>
        <taxon>Anguilla</taxon>
    </lineage>
</organism>
<gene>
    <name evidence="3" type="ORF">ANANG_G00192640</name>
</gene>
<reference evidence="3" key="1">
    <citation type="submission" date="2021-01" db="EMBL/GenBank/DDBJ databases">
        <title>A chromosome-scale assembly of European eel, Anguilla anguilla.</title>
        <authorList>
            <person name="Henkel C."/>
            <person name="Jong-Raadsen S.A."/>
            <person name="Dufour S."/>
            <person name="Weltzien F.-A."/>
            <person name="Palstra A.P."/>
            <person name="Pelster B."/>
            <person name="Spaink H.P."/>
            <person name="Van Den Thillart G.E."/>
            <person name="Jansen H."/>
            <person name="Zahm M."/>
            <person name="Klopp C."/>
            <person name="Cedric C."/>
            <person name="Louis A."/>
            <person name="Berthelot C."/>
            <person name="Parey E."/>
            <person name="Roest Crollius H."/>
            <person name="Montfort J."/>
            <person name="Robinson-Rechavi M."/>
            <person name="Bucao C."/>
            <person name="Bouchez O."/>
            <person name="Gislard M."/>
            <person name="Lluch J."/>
            <person name="Milhes M."/>
            <person name="Lampietro C."/>
            <person name="Lopez Roques C."/>
            <person name="Donnadieu C."/>
            <person name="Braasch I."/>
            <person name="Desvignes T."/>
            <person name="Postlethwait J."/>
            <person name="Bobe J."/>
            <person name="Guiguen Y."/>
            <person name="Dirks R."/>
        </authorList>
    </citation>
    <scope>NUCLEOTIDE SEQUENCE</scope>
    <source>
        <strain evidence="3">Tag_6206</strain>
        <tissue evidence="3">Liver</tissue>
    </source>
</reference>
<feature type="compositionally biased region" description="Basic and acidic residues" evidence="1">
    <location>
        <begin position="164"/>
        <end position="187"/>
    </location>
</feature>
<feature type="region of interest" description="Disordered" evidence="1">
    <location>
        <begin position="269"/>
        <end position="301"/>
    </location>
</feature>